<organism evidence="1 2">
    <name type="scientific">Mucilaginibacter dorajii</name>
    <dbReference type="NCBI Taxonomy" id="692994"/>
    <lineage>
        <taxon>Bacteria</taxon>
        <taxon>Pseudomonadati</taxon>
        <taxon>Bacteroidota</taxon>
        <taxon>Sphingobacteriia</taxon>
        <taxon>Sphingobacteriales</taxon>
        <taxon>Sphingobacteriaceae</taxon>
        <taxon>Mucilaginibacter</taxon>
    </lineage>
</organism>
<reference evidence="2" key="1">
    <citation type="journal article" date="2019" name="Int. J. Syst. Evol. Microbiol.">
        <title>The Global Catalogue of Microorganisms (GCM) 10K type strain sequencing project: providing services to taxonomists for standard genome sequencing and annotation.</title>
        <authorList>
            <consortium name="The Broad Institute Genomics Platform"/>
            <consortium name="The Broad Institute Genome Sequencing Center for Infectious Disease"/>
            <person name="Wu L."/>
            <person name="Ma J."/>
        </authorList>
    </citation>
    <scope>NUCLEOTIDE SEQUENCE [LARGE SCALE GENOMIC DNA]</scope>
    <source>
        <strain evidence="2">JCM 16601</strain>
    </source>
</reference>
<dbReference type="Proteomes" id="UP001500742">
    <property type="component" value="Unassembled WGS sequence"/>
</dbReference>
<keyword evidence="2" id="KW-1185">Reference proteome</keyword>
<sequence>MKKTFAIVLLIAHLFNLGGYMLLNQYMVYKSDKFAAEQISKGVYDNANLIEIKVPQQMPQIQNWKSYAQVSGQIQLKGVAYNYVKLKVTQDTLYVQCIPNYQTTKLLTQNVINAKQLNDIPVSKKSHESSGKKSGIDNNYNNPVIAYSFVPQFFIIQNYRTPIIINIDQPFISTDGRPPELAA</sequence>
<accession>A0ABP7Q341</accession>
<proteinExistence type="predicted"/>
<evidence type="ECO:0000313" key="1">
    <source>
        <dbReference type="EMBL" id="GAA3975713.1"/>
    </source>
</evidence>
<protein>
    <submittedName>
        <fullName evidence="1">Uncharacterized protein</fullName>
    </submittedName>
</protein>
<gene>
    <name evidence="1" type="ORF">GCM10022210_27800</name>
</gene>
<name>A0ABP7Q341_9SPHI</name>
<dbReference type="EMBL" id="BAAAZC010000019">
    <property type="protein sequence ID" value="GAA3975713.1"/>
    <property type="molecule type" value="Genomic_DNA"/>
</dbReference>
<comment type="caution">
    <text evidence="1">The sequence shown here is derived from an EMBL/GenBank/DDBJ whole genome shotgun (WGS) entry which is preliminary data.</text>
</comment>
<evidence type="ECO:0000313" key="2">
    <source>
        <dbReference type="Proteomes" id="UP001500742"/>
    </source>
</evidence>
<dbReference type="RefSeq" id="WP_259087566.1">
    <property type="nucleotide sequence ID" value="NZ_BAAAZC010000019.1"/>
</dbReference>